<dbReference type="Pfam" id="PF13280">
    <property type="entry name" value="WYL"/>
    <property type="match status" value="1"/>
</dbReference>
<dbReference type="InterPro" id="IPR028349">
    <property type="entry name" value="PafC-like"/>
</dbReference>
<dbReference type="InterPro" id="IPR026881">
    <property type="entry name" value="WYL_dom"/>
</dbReference>
<dbReference type="SUPFAM" id="SSF46785">
    <property type="entry name" value="Winged helix' DNA-binding domain"/>
    <property type="match status" value="1"/>
</dbReference>
<dbReference type="InterPro" id="IPR013196">
    <property type="entry name" value="HTH_11"/>
</dbReference>
<dbReference type="PANTHER" id="PTHR34580:SF1">
    <property type="entry name" value="PROTEIN PAFC"/>
    <property type="match status" value="1"/>
</dbReference>
<dbReference type="InterPro" id="IPR057727">
    <property type="entry name" value="WCX_dom"/>
</dbReference>
<dbReference type="PIRSF" id="PIRSF016838">
    <property type="entry name" value="PafC"/>
    <property type="match status" value="1"/>
</dbReference>
<dbReference type="InterPro" id="IPR051534">
    <property type="entry name" value="CBASS_pafABC_assoc_protein"/>
</dbReference>
<dbReference type="GO" id="GO:0003700">
    <property type="term" value="F:DNA-binding transcription factor activity"/>
    <property type="evidence" value="ECO:0007669"/>
    <property type="project" value="InterPro"/>
</dbReference>
<organism evidence="4 5">
    <name type="scientific">Actinomyces oris</name>
    <dbReference type="NCBI Taxonomy" id="544580"/>
    <lineage>
        <taxon>Bacteria</taxon>
        <taxon>Bacillati</taxon>
        <taxon>Actinomycetota</taxon>
        <taxon>Actinomycetes</taxon>
        <taxon>Actinomycetales</taxon>
        <taxon>Actinomycetaceae</taxon>
        <taxon>Actinomyces</taxon>
    </lineage>
</organism>
<feature type="domain" description="HTH deoR-type" evidence="3">
    <location>
        <begin position="2"/>
        <end position="61"/>
    </location>
</feature>
<keyword evidence="4" id="KW-0238">DNA-binding</keyword>
<reference evidence="4 5" key="1">
    <citation type="submission" date="2016-12" db="EMBL/GenBank/DDBJ databases">
        <title>Genomic comparison of strains in the 'Actinomyces naeslundii' group.</title>
        <authorList>
            <person name="Mughal S.R."/>
            <person name="Do T."/>
            <person name="Gilbert S.C."/>
            <person name="Witherden E.A."/>
            <person name="Didelot X."/>
            <person name="Beighton D."/>
        </authorList>
    </citation>
    <scope>NUCLEOTIDE SEQUENCE [LARGE SCALE GENOMIC DNA]</scope>
    <source>
        <strain evidence="4 5">P6N</strain>
    </source>
</reference>
<evidence type="ECO:0000313" key="5">
    <source>
        <dbReference type="Proteomes" id="UP000186394"/>
    </source>
</evidence>
<sequence>MRADRLLSMIWLLRTHGRLSASDLAQRLEVSRRTVLRDVEALSAAGVPVWCERGPHGGVRIDPGFRIDVTGLNREESRALFAGLTSWGAAPLGLGDALVSASRKLLAAVPDSHRSRSMGIASRVVVDPQGWLPLPESERADAVFHAVQEAVLTRHRLRMVFRHKSRTTTQDVVDPHGIVAAGRSWYLCASHGTEVRFTRLSRIEEADVLAEECADDSGFDMAAAWQKQREEFLERFEAITATVWVRDERWSDVQEWTLRATTTDADGEPPGDDGWTCLQLEFMDHLHAMTILLRLGPDACVITPMRLRQDLLDYVDRMRERYRADGARDLMTHG</sequence>
<dbReference type="InterPro" id="IPR036390">
    <property type="entry name" value="WH_DNA-bd_sf"/>
</dbReference>
<evidence type="ECO:0000256" key="1">
    <source>
        <dbReference type="ARBA" id="ARBA00023015"/>
    </source>
</evidence>
<dbReference type="Proteomes" id="UP000186394">
    <property type="component" value="Unassembled WGS sequence"/>
</dbReference>
<name>A0A1Q8VQQ3_9ACTO</name>
<dbReference type="InterPro" id="IPR001034">
    <property type="entry name" value="DeoR_HTH"/>
</dbReference>
<gene>
    <name evidence="4" type="ORF">BKH28_02985</name>
</gene>
<dbReference type="RefSeq" id="WP_075417415.1">
    <property type="nucleotide sequence ID" value="NZ_MSKL01000007.1"/>
</dbReference>
<dbReference type="Pfam" id="PF25583">
    <property type="entry name" value="WCX"/>
    <property type="match status" value="1"/>
</dbReference>
<dbReference type="Gene3D" id="1.10.10.10">
    <property type="entry name" value="Winged helix-like DNA-binding domain superfamily/Winged helix DNA-binding domain"/>
    <property type="match status" value="1"/>
</dbReference>
<keyword evidence="1" id="KW-0805">Transcription regulation</keyword>
<evidence type="ECO:0000313" key="4">
    <source>
        <dbReference type="EMBL" id="OLO50417.1"/>
    </source>
</evidence>
<dbReference type="PANTHER" id="PTHR34580">
    <property type="match status" value="1"/>
</dbReference>
<comment type="caution">
    <text evidence="4">The sequence shown here is derived from an EMBL/GenBank/DDBJ whole genome shotgun (WGS) entry which is preliminary data.</text>
</comment>
<keyword evidence="2" id="KW-0804">Transcription</keyword>
<dbReference type="GO" id="GO:0003677">
    <property type="term" value="F:DNA binding"/>
    <property type="evidence" value="ECO:0007669"/>
    <property type="project" value="UniProtKB-KW"/>
</dbReference>
<proteinExistence type="predicted"/>
<dbReference type="EMBL" id="MSKL01000007">
    <property type="protein sequence ID" value="OLO50417.1"/>
    <property type="molecule type" value="Genomic_DNA"/>
</dbReference>
<dbReference type="Pfam" id="PF08279">
    <property type="entry name" value="HTH_11"/>
    <property type="match status" value="1"/>
</dbReference>
<dbReference type="PROSITE" id="PS51000">
    <property type="entry name" value="HTH_DEOR_2"/>
    <property type="match status" value="1"/>
</dbReference>
<dbReference type="PROSITE" id="PS52050">
    <property type="entry name" value="WYL"/>
    <property type="match status" value="1"/>
</dbReference>
<dbReference type="OrthoDB" id="3171994at2"/>
<evidence type="ECO:0000259" key="3">
    <source>
        <dbReference type="PROSITE" id="PS51000"/>
    </source>
</evidence>
<dbReference type="InterPro" id="IPR036388">
    <property type="entry name" value="WH-like_DNA-bd_sf"/>
</dbReference>
<dbReference type="AlphaFoldDB" id="A0A1Q8VQQ3"/>
<evidence type="ECO:0000256" key="2">
    <source>
        <dbReference type="ARBA" id="ARBA00023163"/>
    </source>
</evidence>
<protein>
    <submittedName>
        <fullName evidence="4">DNA-binding transcriptional regulator</fullName>
    </submittedName>
</protein>
<accession>A0A1Q8VQQ3</accession>